<reference evidence="1 2" key="1">
    <citation type="submission" date="2014-08" db="EMBL/GenBank/DDBJ databases">
        <title>Complete genome sequence of Corynebacterium frankenforstense ST18(T) (=DSM 45800(T)), isolated from raw cow milk.</title>
        <authorList>
            <person name="Ruckert C."/>
            <person name="Albersmeier A."/>
            <person name="Winkler A."/>
            <person name="Lipski A."/>
            <person name="Kalinowski J."/>
        </authorList>
    </citation>
    <scope>NUCLEOTIDE SEQUENCE [LARGE SCALE GENOMIC DNA]</scope>
    <source>
        <strain evidence="1 2">ST18</strain>
    </source>
</reference>
<dbReference type="SFLD" id="SFLDG01129">
    <property type="entry name" value="C1.5:_HAD__Beta-PGM__Phosphata"/>
    <property type="match status" value="1"/>
</dbReference>
<accession>A0A1L7CQD8</accession>
<dbReference type="CDD" id="cd02603">
    <property type="entry name" value="HAD_sEH-N_like"/>
    <property type="match status" value="1"/>
</dbReference>
<dbReference type="RefSeq" id="WP_075663013.1">
    <property type="nucleotide sequence ID" value="NZ_CP009247.1"/>
</dbReference>
<dbReference type="AlphaFoldDB" id="A0A1L7CQD8"/>
<keyword evidence="2" id="KW-1185">Reference proteome</keyword>
<evidence type="ECO:0008006" key="3">
    <source>
        <dbReference type="Google" id="ProtNLM"/>
    </source>
</evidence>
<sequence length="198" mass="21504">MSNPTLLFDMYGVLMRLPGPSFRRGVLAAAGGNEDIWPVYAELRPALDAARVTEVNYWRQVALRAGVEDLDIQEAIAADYGDCLEADHEVVDKVLALRDEGYRIGILSNIPTGLAARVRRRHSGWLDEFDAVTFSCDIGVAKPDTQAFAVAVDALGASPRDTVFFDDREDYIAGAEAAGLRAVLFTGWDSVAGELGIK</sequence>
<dbReference type="InterPro" id="IPR023214">
    <property type="entry name" value="HAD_sf"/>
</dbReference>
<dbReference type="PANTHER" id="PTHR43611">
    <property type="entry name" value="ALPHA-D-GLUCOSE 1-PHOSPHATE PHOSPHATASE"/>
    <property type="match status" value="1"/>
</dbReference>
<dbReference type="InterPro" id="IPR036412">
    <property type="entry name" value="HAD-like_sf"/>
</dbReference>
<dbReference type="EMBL" id="CP009247">
    <property type="protein sequence ID" value="APT88039.1"/>
    <property type="molecule type" value="Genomic_DNA"/>
</dbReference>
<dbReference type="Gene3D" id="3.40.50.1000">
    <property type="entry name" value="HAD superfamily/HAD-like"/>
    <property type="match status" value="1"/>
</dbReference>
<proteinExistence type="predicted"/>
<dbReference type="PANTHER" id="PTHR43611:SF3">
    <property type="entry name" value="FLAVIN MONONUCLEOTIDE HYDROLASE 1, CHLOROPLATIC"/>
    <property type="match status" value="1"/>
</dbReference>
<dbReference type="OrthoDB" id="9797415at2"/>
<dbReference type="Pfam" id="PF00702">
    <property type="entry name" value="Hydrolase"/>
    <property type="match status" value="1"/>
</dbReference>
<dbReference type="Proteomes" id="UP000185434">
    <property type="component" value="Chromosome"/>
</dbReference>
<organism evidence="1 2">
    <name type="scientific">Corynebacterium frankenforstense DSM 45800</name>
    <dbReference type="NCBI Taxonomy" id="1437875"/>
    <lineage>
        <taxon>Bacteria</taxon>
        <taxon>Bacillati</taxon>
        <taxon>Actinomycetota</taxon>
        <taxon>Actinomycetes</taxon>
        <taxon>Mycobacteriales</taxon>
        <taxon>Corynebacteriaceae</taxon>
        <taxon>Corynebacterium</taxon>
    </lineage>
</organism>
<dbReference type="STRING" id="1437875.CFRA_00605"/>
<dbReference type="NCBIfam" id="TIGR01509">
    <property type="entry name" value="HAD-SF-IA-v3"/>
    <property type="match status" value="1"/>
</dbReference>
<dbReference type="InterPro" id="IPR006439">
    <property type="entry name" value="HAD-SF_hydro_IA"/>
</dbReference>
<gene>
    <name evidence="1" type="ORF">CFRA_00605</name>
</gene>
<evidence type="ECO:0000313" key="2">
    <source>
        <dbReference type="Proteomes" id="UP000185434"/>
    </source>
</evidence>
<dbReference type="SUPFAM" id="SSF56784">
    <property type="entry name" value="HAD-like"/>
    <property type="match status" value="1"/>
</dbReference>
<name>A0A1L7CQD8_9CORY</name>
<evidence type="ECO:0000313" key="1">
    <source>
        <dbReference type="EMBL" id="APT88039.1"/>
    </source>
</evidence>
<protein>
    <recommendedName>
        <fullName evidence="3">Haloacid dehalogenase</fullName>
    </recommendedName>
</protein>
<dbReference type="KEGG" id="cfk:CFRA_00605"/>
<dbReference type="SFLD" id="SFLDS00003">
    <property type="entry name" value="Haloacid_Dehalogenase"/>
    <property type="match status" value="1"/>
</dbReference>